<evidence type="ECO:0000256" key="2">
    <source>
        <dbReference type="ARBA" id="ARBA00023242"/>
    </source>
</evidence>
<name>C8V0B4_EMENI</name>
<dbReference type="InterPro" id="IPR039883">
    <property type="entry name" value="Fcf2/DNTTIP2"/>
</dbReference>
<reference evidence="6" key="1">
    <citation type="journal article" date="2005" name="Nature">
        <title>Sequencing of Aspergillus nidulans and comparative analysis with A. fumigatus and A. oryzae.</title>
        <authorList>
            <person name="Galagan J.E."/>
            <person name="Calvo S.E."/>
            <person name="Cuomo C."/>
            <person name="Ma L.J."/>
            <person name="Wortman J.R."/>
            <person name="Batzoglou S."/>
            <person name="Lee S.I."/>
            <person name="Basturkmen M."/>
            <person name="Spevak C.C."/>
            <person name="Clutterbuck J."/>
            <person name="Kapitonov V."/>
            <person name="Jurka J."/>
            <person name="Scazzocchio C."/>
            <person name="Farman M."/>
            <person name="Butler J."/>
            <person name="Purcell S."/>
            <person name="Harris S."/>
            <person name="Braus G.H."/>
            <person name="Draht O."/>
            <person name="Busch S."/>
            <person name="D'Enfert C."/>
            <person name="Bouchier C."/>
            <person name="Goldman G.H."/>
            <person name="Bell-Pedersen D."/>
            <person name="Griffiths-Jones S."/>
            <person name="Doonan J.H."/>
            <person name="Yu J."/>
            <person name="Vienken K."/>
            <person name="Pain A."/>
            <person name="Freitag M."/>
            <person name="Selker E.U."/>
            <person name="Archer D.B."/>
            <person name="Penalva M.A."/>
            <person name="Oakley B.R."/>
            <person name="Momany M."/>
            <person name="Tanaka T."/>
            <person name="Kumagai T."/>
            <person name="Asai K."/>
            <person name="Machida M."/>
            <person name="Nierman W.C."/>
            <person name="Denning D.W."/>
            <person name="Caddick M."/>
            <person name="Hynes M."/>
            <person name="Paoletti M."/>
            <person name="Fischer R."/>
            <person name="Miller B."/>
            <person name="Dyer P."/>
            <person name="Sachs M.S."/>
            <person name="Osmani S.A."/>
            <person name="Birren B.W."/>
        </authorList>
    </citation>
    <scope>NUCLEOTIDE SEQUENCE [LARGE SCALE GENOMIC DNA]</scope>
    <source>
        <strain evidence="6">FGSC A4 / ATCC 38163 / CBS 112.46 / NRRL 194 / M139</strain>
    </source>
</reference>
<dbReference type="Pfam" id="PF08698">
    <property type="entry name" value="Fcf2"/>
    <property type="match status" value="1"/>
</dbReference>
<dbReference type="AlphaFoldDB" id="C8V0B4"/>
<keyword evidence="2" id="KW-0539">Nucleus</keyword>
<dbReference type="OMA" id="MELPTHQ"/>
<dbReference type="OrthoDB" id="427886at2759"/>
<dbReference type="STRING" id="227321.C8V0B4"/>
<evidence type="ECO:0000313" key="6">
    <source>
        <dbReference type="Proteomes" id="UP000000560"/>
    </source>
</evidence>
<feature type="region of interest" description="Disordered" evidence="3">
    <location>
        <begin position="208"/>
        <end position="235"/>
    </location>
</feature>
<sequence>MDILPELSNVQSQDHTELTDDNIQHLLAEAEKRLRNDTVRTANDSVALRQSGQVLPNIPKFSSGSSLKPYVRQHNDVAVVDTARIIDPLVSNCTQSSANEKIVPKTSKKDKPTAGSEWFNLPKTELTPDLKRDLQLLRMRSILDPKRHYKKESGKAQPPKYSQVGTIIEGPTEFFSGRIPKRDRKKTFVDEALALEKETRRFETRYNDVQQKKRSGKTAFYKSLVAKRKGRKNRQ</sequence>
<dbReference type="GO" id="GO:0006396">
    <property type="term" value="P:RNA processing"/>
    <property type="evidence" value="ECO:0000318"/>
    <property type="project" value="GO_Central"/>
</dbReference>
<comment type="subcellular location">
    <subcellularLocation>
        <location evidence="1">Nucleus</location>
        <location evidence="1">Nucleolus</location>
    </subcellularLocation>
</comment>
<dbReference type="FunCoup" id="C8V0B4">
    <property type="interactions" value="348"/>
</dbReference>
<gene>
    <name evidence="5" type="ORF">ANIA_06491</name>
</gene>
<keyword evidence="6" id="KW-1185">Reference proteome</keyword>
<dbReference type="VEuPathDB" id="FungiDB:AN6491"/>
<accession>C8V0B4</accession>
<dbReference type="Proteomes" id="UP000000560">
    <property type="component" value="Chromosome I"/>
</dbReference>
<feature type="domain" description="Fcf2 pre-rRNA processing C-terminal" evidence="4">
    <location>
        <begin position="111"/>
        <end position="203"/>
    </location>
</feature>
<dbReference type="RefSeq" id="XP_050467101.1">
    <property type="nucleotide sequence ID" value="XM_050612873.1"/>
</dbReference>
<feature type="compositionally biased region" description="Basic residues" evidence="3">
    <location>
        <begin position="225"/>
        <end position="235"/>
    </location>
</feature>
<organism evidence="5 6">
    <name type="scientific">Emericella nidulans (strain FGSC A4 / ATCC 38163 / CBS 112.46 / NRRL 194 / M139)</name>
    <name type="common">Aspergillus nidulans</name>
    <dbReference type="NCBI Taxonomy" id="227321"/>
    <lineage>
        <taxon>Eukaryota</taxon>
        <taxon>Fungi</taxon>
        <taxon>Dikarya</taxon>
        <taxon>Ascomycota</taxon>
        <taxon>Pezizomycotina</taxon>
        <taxon>Eurotiomycetes</taxon>
        <taxon>Eurotiomycetidae</taxon>
        <taxon>Eurotiales</taxon>
        <taxon>Aspergillaceae</taxon>
        <taxon>Aspergillus</taxon>
        <taxon>Aspergillus subgen. Nidulantes</taxon>
    </lineage>
</organism>
<evidence type="ECO:0000313" key="5">
    <source>
        <dbReference type="EMBL" id="CBF70841.1"/>
    </source>
</evidence>
<dbReference type="PANTHER" id="PTHR21686:SF12">
    <property type="entry name" value="DEOXYNUCLEOTIDYLTRANSFERASE TERMINAL-INTERACTING PROTEIN 2"/>
    <property type="match status" value="1"/>
</dbReference>
<dbReference type="PANTHER" id="PTHR21686">
    <property type="entry name" value="DEOXYNUCLEOTIDYLTRANSFERASE TERMINAL-INTERACTING PROTEIN 2"/>
    <property type="match status" value="1"/>
</dbReference>
<reference evidence="6" key="2">
    <citation type="journal article" date="2009" name="Fungal Genet. Biol.">
        <title>The 2008 update of the Aspergillus nidulans genome annotation: a community effort.</title>
        <authorList>
            <person name="Wortman J.R."/>
            <person name="Gilsenan J.M."/>
            <person name="Joardar V."/>
            <person name="Deegan J."/>
            <person name="Clutterbuck J."/>
            <person name="Andersen M.R."/>
            <person name="Archer D."/>
            <person name="Bencina M."/>
            <person name="Braus G."/>
            <person name="Coutinho P."/>
            <person name="von Dohren H."/>
            <person name="Doonan J."/>
            <person name="Driessen A.J."/>
            <person name="Durek P."/>
            <person name="Espeso E."/>
            <person name="Fekete E."/>
            <person name="Flipphi M."/>
            <person name="Estrada C.G."/>
            <person name="Geysens S."/>
            <person name="Goldman G."/>
            <person name="de Groot P.W."/>
            <person name="Hansen K."/>
            <person name="Harris S.D."/>
            <person name="Heinekamp T."/>
            <person name="Helmstaedt K."/>
            <person name="Henrissat B."/>
            <person name="Hofmann G."/>
            <person name="Homan T."/>
            <person name="Horio T."/>
            <person name="Horiuchi H."/>
            <person name="James S."/>
            <person name="Jones M."/>
            <person name="Karaffa L."/>
            <person name="Karanyi Z."/>
            <person name="Kato M."/>
            <person name="Keller N."/>
            <person name="Kelly D.E."/>
            <person name="Kiel J.A."/>
            <person name="Kim J.M."/>
            <person name="van der Klei I.J."/>
            <person name="Klis F.M."/>
            <person name="Kovalchuk A."/>
            <person name="Krasevec N."/>
            <person name="Kubicek C.P."/>
            <person name="Liu B."/>
            <person name="Maccabe A."/>
            <person name="Meyer V."/>
            <person name="Mirabito P."/>
            <person name="Miskei M."/>
            <person name="Mos M."/>
            <person name="Mullins J."/>
            <person name="Nelson D.R."/>
            <person name="Nielsen J."/>
            <person name="Oakley B.R."/>
            <person name="Osmani S.A."/>
            <person name="Pakula T."/>
            <person name="Paszewski A."/>
            <person name="Paulsen I."/>
            <person name="Pilsyk S."/>
            <person name="Pocsi I."/>
            <person name="Punt P.J."/>
            <person name="Ram A.F."/>
            <person name="Ren Q."/>
            <person name="Robellet X."/>
            <person name="Robson G."/>
            <person name="Seiboth B."/>
            <person name="van Solingen P."/>
            <person name="Specht T."/>
            <person name="Sun J."/>
            <person name="Taheri-Talesh N."/>
            <person name="Takeshita N."/>
            <person name="Ussery D."/>
            <person name="vanKuyk P.A."/>
            <person name="Visser H."/>
            <person name="van de Vondervoort P.J."/>
            <person name="de Vries R.P."/>
            <person name="Walton J."/>
            <person name="Xiang X."/>
            <person name="Xiong Y."/>
            <person name="Zeng A.P."/>
            <person name="Brandt B.W."/>
            <person name="Cornell M.J."/>
            <person name="van den Hondel C.A."/>
            <person name="Visser J."/>
            <person name="Oliver S.G."/>
            <person name="Turner G."/>
        </authorList>
    </citation>
    <scope>GENOME REANNOTATION</scope>
    <source>
        <strain evidence="6">FGSC A4 / ATCC 38163 / CBS 112.46 / NRRL 194 / M139</strain>
    </source>
</reference>
<protein>
    <submittedName>
        <fullName evidence="5">Nucleolus protein required for cell viability, putative (AFU_orthologue AFUA_6G05310)</fullName>
    </submittedName>
</protein>
<dbReference type="GeneID" id="74896128"/>
<dbReference type="InParanoid" id="C8V0B4"/>
<evidence type="ECO:0000256" key="1">
    <source>
        <dbReference type="ARBA" id="ARBA00004604"/>
    </source>
</evidence>
<dbReference type="EMBL" id="BN001301">
    <property type="protein sequence ID" value="CBF70841.1"/>
    <property type="molecule type" value="Genomic_DNA"/>
</dbReference>
<proteinExistence type="predicted"/>
<evidence type="ECO:0000259" key="4">
    <source>
        <dbReference type="Pfam" id="PF08698"/>
    </source>
</evidence>
<dbReference type="GO" id="GO:0005730">
    <property type="term" value="C:nucleolus"/>
    <property type="evidence" value="ECO:0000318"/>
    <property type="project" value="GO_Central"/>
</dbReference>
<dbReference type="eggNOG" id="KOG3100">
    <property type="taxonomic scope" value="Eukaryota"/>
</dbReference>
<evidence type="ECO:0000256" key="3">
    <source>
        <dbReference type="SAM" id="MobiDB-lite"/>
    </source>
</evidence>
<dbReference type="KEGG" id="ani:ANIA_06491"/>
<dbReference type="InterPro" id="IPR014810">
    <property type="entry name" value="Fcf2_C"/>
</dbReference>
<dbReference type="HOGENOM" id="CLU_075129_1_0_1"/>